<dbReference type="Proteomes" id="UP000565579">
    <property type="component" value="Unassembled WGS sequence"/>
</dbReference>
<dbReference type="RefSeq" id="WP_185101817.1">
    <property type="nucleotide sequence ID" value="NZ_JACHMI010000001.1"/>
</dbReference>
<evidence type="ECO:0000313" key="2">
    <source>
        <dbReference type="EMBL" id="MBB6547131.1"/>
    </source>
</evidence>
<proteinExistence type="predicted"/>
<dbReference type="EMBL" id="JACHMI010000001">
    <property type="protein sequence ID" value="MBB6547131.1"/>
    <property type="molecule type" value="Genomic_DNA"/>
</dbReference>
<accession>A0A7X0NPP4</accession>
<gene>
    <name evidence="2" type="ORF">HD593_001926</name>
</gene>
<feature type="compositionally biased region" description="Basic residues" evidence="1">
    <location>
        <begin position="111"/>
        <end position="124"/>
    </location>
</feature>
<reference evidence="2 3" key="1">
    <citation type="submission" date="2020-08" db="EMBL/GenBank/DDBJ databases">
        <title>Sequencing the genomes of 1000 actinobacteria strains.</title>
        <authorList>
            <person name="Klenk H.-P."/>
        </authorList>
    </citation>
    <scope>NUCLEOTIDE SEQUENCE [LARGE SCALE GENOMIC DNA]</scope>
    <source>
        <strain evidence="2 3">DSM 43768</strain>
    </source>
</reference>
<evidence type="ECO:0000313" key="3">
    <source>
        <dbReference type="Proteomes" id="UP000565579"/>
    </source>
</evidence>
<feature type="compositionally biased region" description="Basic and acidic residues" evidence="1">
    <location>
        <begin position="125"/>
        <end position="136"/>
    </location>
</feature>
<evidence type="ECO:0000256" key="1">
    <source>
        <dbReference type="SAM" id="MobiDB-lite"/>
    </source>
</evidence>
<feature type="region of interest" description="Disordered" evidence="1">
    <location>
        <begin position="107"/>
        <end position="136"/>
    </location>
</feature>
<evidence type="ECO:0008006" key="4">
    <source>
        <dbReference type="Google" id="ProtNLM"/>
    </source>
</evidence>
<dbReference type="AlphaFoldDB" id="A0A7X0NPP4"/>
<keyword evidence="3" id="KW-1185">Reference proteome</keyword>
<protein>
    <recommendedName>
        <fullName evidence="4">Integrase</fullName>
    </recommendedName>
</protein>
<sequence>MVRLFGRLTLLTRDDTSKDVEILALRHEVAVLRRQVSRPRPDRADRALPAALARLPPARLRRHRIVTPGTLLSWHRRMVSQRWTHPNATGRPPIPNELREPAIRLAGENPRRRHRRIQGRRRRPSHQDPRTVTKGERLGTAQVEQITQLLENHDPHPNTGSSIPVFTCLRVPEIRASTLGAERVALGARLFGVGLPAPVVPRA</sequence>
<organism evidence="2 3">
    <name type="scientific">Nonomuraea rubra</name>
    <dbReference type="NCBI Taxonomy" id="46180"/>
    <lineage>
        <taxon>Bacteria</taxon>
        <taxon>Bacillati</taxon>
        <taxon>Actinomycetota</taxon>
        <taxon>Actinomycetes</taxon>
        <taxon>Streptosporangiales</taxon>
        <taxon>Streptosporangiaceae</taxon>
        <taxon>Nonomuraea</taxon>
    </lineage>
</organism>
<comment type="caution">
    <text evidence="2">The sequence shown here is derived from an EMBL/GenBank/DDBJ whole genome shotgun (WGS) entry which is preliminary data.</text>
</comment>
<name>A0A7X0NPP4_9ACTN</name>